<dbReference type="EMBL" id="CM012446">
    <property type="protein sequence ID" value="RVE67337.1"/>
    <property type="molecule type" value="Genomic_DNA"/>
</dbReference>
<sequence>METFFTPVHNPPPLDDLKIRKNHQRHFFHHHQNTNRYRKLEDSDRNTDDSRGHRHKHNQHLRDSPHHDAQYLHRFQHTDDSEKQFNHRTLVHPPSASSSSLSSSSSSSSSSSWYTEASANDPFSLRHAERPLHSLSCSNIPDVRRGFKEDNSSGPIVFATIKHGRTANTVRVLQSKEPDFSTLHRGHSRSEEGLLQGNEGREQPEVPCKDYGSLYKTSSLNRNLAFSEDDIVLGVPKRAISSIQLPTKGILKNKDQNSDIRKSKSMEVLSPRDTQGNDPSGQKGKGVTQAEIERARANFVEGKLQFSAFLNEITKQVMSPSDLSILGVGGTKHVRKISAPARTSFPVTPQLPPKKNRQGTRVEKEQSPKQPSGEAKADFSHPDKFTFHAAGSHSGSPPLGQHPHPVHKDRRPSPAGGSVLGDKYSKNAPYLTDGTSTSPEPCRPKHRHHRRHLPDTLHSPPQQPLQQIQSESPEPSSIPPSFAQGAGPGFGSESSSTKSDSSRARDTASTSASQSSEQGQRHPRRISNTHRDTLCDDSQLQALQEENADLHQNLLQTVVCIESLEAELQRTRDELSHVKEKYKNLLQTHTGTKQANNVLGEHLHVASESLTSERKYLLNRVSQLSSELEDSHRTIAALENINVSCLIKDLLEKHFGSVEAMQKFLASSALNRPQPADSQSKSHKESSAACAWLAESEASSQRVTAFVPIKQRNQNEGSLSDQQDSSSSEVDMSSGKFRKTGVSYAARPQPVYSQGKQKASLCTNHVEPETQSAQGSINIWGERGGLKASLLNEGAEDVSSTSAQQILDDFMQRLQTYHAAGGGKELPGGKE</sequence>
<evidence type="ECO:0000313" key="3">
    <source>
        <dbReference type="EMBL" id="RVE67337.1"/>
    </source>
</evidence>
<feature type="compositionally biased region" description="Low complexity" evidence="2">
    <location>
        <begin position="718"/>
        <end position="734"/>
    </location>
</feature>
<feature type="compositionally biased region" description="Basic residues" evidence="2">
    <location>
        <begin position="28"/>
        <end position="37"/>
    </location>
</feature>
<name>A0A437CXI3_ORYJA</name>
<gene>
    <name evidence="3" type="ORF">OJAV_G00102100</name>
</gene>
<feature type="compositionally biased region" description="Low complexity" evidence="2">
    <location>
        <begin position="507"/>
        <end position="516"/>
    </location>
</feature>
<dbReference type="Proteomes" id="UP000283210">
    <property type="component" value="Chromosome 10"/>
</dbReference>
<feature type="region of interest" description="Disordered" evidence="2">
    <location>
        <begin position="708"/>
        <end position="735"/>
    </location>
</feature>
<dbReference type="OrthoDB" id="8964816at2759"/>
<evidence type="ECO:0000256" key="2">
    <source>
        <dbReference type="SAM" id="MobiDB-lite"/>
    </source>
</evidence>
<keyword evidence="1" id="KW-0175">Coiled coil</keyword>
<reference evidence="3 4" key="1">
    <citation type="submission" date="2018-11" db="EMBL/GenBank/DDBJ databases">
        <authorList>
            <person name="Lopez-Roques C."/>
            <person name="Donnadieu C."/>
            <person name="Bouchez O."/>
            <person name="Klopp C."/>
            <person name="Cabau C."/>
            <person name="Zahm M."/>
        </authorList>
    </citation>
    <scope>NUCLEOTIDE SEQUENCE [LARGE SCALE GENOMIC DNA]</scope>
    <source>
        <strain evidence="3">RS831</strain>
        <tissue evidence="3">Whole body</tissue>
    </source>
</reference>
<evidence type="ECO:0000256" key="1">
    <source>
        <dbReference type="SAM" id="Coils"/>
    </source>
</evidence>
<feature type="compositionally biased region" description="Low complexity" evidence="2">
    <location>
        <begin position="95"/>
        <end position="112"/>
    </location>
</feature>
<feature type="region of interest" description="Disordered" evidence="2">
    <location>
        <begin position="28"/>
        <end position="66"/>
    </location>
</feature>
<feature type="coiled-coil region" evidence="1">
    <location>
        <begin position="561"/>
        <end position="588"/>
    </location>
</feature>
<dbReference type="AlphaFoldDB" id="A0A437CXI3"/>
<feature type="compositionally biased region" description="Low complexity" evidence="2">
    <location>
        <begin position="464"/>
        <end position="481"/>
    </location>
</feature>
<feature type="region of interest" description="Disordered" evidence="2">
    <location>
        <begin position="337"/>
        <end position="531"/>
    </location>
</feature>
<protein>
    <submittedName>
        <fullName evidence="3">Uncharacterized protein</fullName>
    </submittedName>
</protein>
<evidence type="ECO:0000313" key="4">
    <source>
        <dbReference type="Proteomes" id="UP000283210"/>
    </source>
</evidence>
<feature type="compositionally biased region" description="Basic and acidic residues" evidence="2">
    <location>
        <begin position="38"/>
        <end position="51"/>
    </location>
</feature>
<proteinExistence type="predicted"/>
<feature type="region of interest" description="Disordered" evidence="2">
    <location>
        <begin position="179"/>
        <end position="207"/>
    </location>
</feature>
<organism evidence="3 4">
    <name type="scientific">Oryzias javanicus</name>
    <name type="common">Javanese ricefish</name>
    <name type="synonym">Aplocheilus javanicus</name>
    <dbReference type="NCBI Taxonomy" id="123683"/>
    <lineage>
        <taxon>Eukaryota</taxon>
        <taxon>Metazoa</taxon>
        <taxon>Chordata</taxon>
        <taxon>Craniata</taxon>
        <taxon>Vertebrata</taxon>
        <taxon>Euteleostomi</taxon>
        <taxon>Actinopterygii</taxon>
        <taxon>Neopterygii</taxon>
        <taxon>Teleostei</taxon>
        <taxon>Neoteleostei</taxon>
        <taxon>Acanthomorphata</taxon>
        <taxon>Ovalentaria</taxon>
        <taxon>Atherinomorphae</taxon>
        <taxon>Beloniformes</taxon>
        <taxon>Adrianichthyidae</taxon>
        <taxon>Oryziinae</taxon>
        <taxon>Oryzias</taxon>
    </lineage>
</organism>
<feature type="region of interest" description="Disordered" evidence="2">
    <location>
        <begin position="90"/>
        <end position="116"/>
    </location>
</feature>
<feature type="compositionally biased region" description="Basic and acidic residues" evidence="2">
    <location>
        <begin position="254"/>
        <end position="265"/>
    </location>
</feature>
<feature type="compositionally biased region" description="Basic and acidic residues" evidence="2">
    <location>
        <begin position="375"/>
        <end position="386"/>
    </location>
</feature>
<accession>A0A437CXI3</accession>
<feature type="region of interest" description="Disordered" evidence="2">
    <location>
        <begin position="254"/>
        <end position="288"/>
    </location>
</feature>
<keyword evidence="4" id="KW-1185">Reference proteome</keyword>
<reference evidence="3 4" key="2">
    <citation type="submission" date="2019-01" db="EMBL/GenBank/DDBJ databases">
        <title>A chromosome length genome reference of the Java medaka (oryzias javanicus).</title>
        <authorList>
            <person name="Herpin A."/>
            <person name="Takehana Y."/>
            <person name="Naruse K."/>
            <person name="Ansai S."/>
            <person name="Kawaguchi M."/>
        </authorList>
    </citation>
    <scope>NUCLEOTIDE SEQUENCE [LARGE SCALE GENOMIC DNA]</scope>
    <source>
        <strain evidence="3">RS831</strain>
        <tissue evidence="3">Whole body</tissue>
    </source>
</reference>